<evidence type="ECO:0000259" key="1">
    <source>
        <dbReference type="PROSITE" id="PS51925"/>
    </source>
</evidence>
<dbReference type="Pfam" id="PF02201">
    <property type="entry name" value="SWIB"/>
    <property type="match status" value="1"/>
</dbReference>
<dbReference type="PROSITE" id="PS51925">
    <property type="entry name" value="SWIB_MDM2"/>
    <property type="match status" value="1"/>
</dbReference>
<dbReference type="SUPFAM" id="SSF47592">
    <property type="entry name" value="SWIB/MDM2 domain"/>
    <property type="match status" value="1"/>
</dbReference>
<dbReference type="PANTHER" id="PTHR13844">
    <property type="entry name" value="SWI/SNF-RELATED MATRIX-ASSOCIATED ACTIN-DEPENDENT REGULATOR OF CHROMATIN SUBFAMILY D"/>
    <property type="match status" value="1"/>
</dbReference>
<reference evidence="2" key="1">
    <citation type="journal article" date="2018" name="DNA Res.">
        <title>Multiple hybrid de novo genome assembly of finger millet, an orphan allotetraploid crop.</title>
        <authorList>
            <person name="Hatakeyama M."/>
            <person name="Aluri S."/>
            <person name="Balachadran M.T."/>
            <person name="Sivarajan S.R."/>
            <person name="Patrignani A."/>
            <person name="Gruter S."/>
            <person name="Poveda L."/>
            <person name="Shimizu-Inatsugi R."/>
            <person name="Baeten J."/>
            <person name="Francoijs K.J."/>
            <person name="Nataraja K.N."/>
            <person name="Reddy Y.A.N."/>
            <person name="Phadnis S."/>
            <person name="Ravikumar R.L."/>
            <person name="Schlapbach R."/>
            <person name="Sreeman S.M."/>
            <person name="Shimizu K.K."/>
        </authorList>
    </citation>
    <scope>NUCLEOTIDE SEQUENCE</scope>
</reference>
<keyword evidence="3" id="KW-1185">Reference proteome</keyword>
<name>A0AAV5E817_ELECO</name>
<feature type="domain" description="DM2" evidence="1">
    <location>
        <begin position="50"/>
        <end position="128"/>
    </location>
</feature>
<reference evidence="2" key="2">
    <citation type="submission" date="2021-12" db="EMBL/GenBank/DDBJ databases">
        <title>Resequencing data analysis of finger millet.</title>
        <authorList>
            <person name="Hatakeyama M."/>
            <person name="Aluri S."/>
            <person name="Balachadran M.T."/>
            <person name="Sivarajan S.R."/>
            <person name="Poveda L."/>
            <person name="Shimizu-Inatsugi R."/>
            <person name="Schlapbach R."/>
            <person name="Sreeman S.M."/>
            <person name="Shimizu K.K."/>
        </authorList>
    </citation>
    <scope>NUCLEOTIDE SEQUENCE</scope>
</reference>
<proteinExistence type="predicted"/>
<evidence type="ECO:0000313" key="3">
    <source>
        <dbReference type="Proteomes" id="UP001054889"/>
    </source>
</evidence>
<dbReference type="CDD" id="cd10567">
    <property type="entry name" value="SWIB-MDM2_like"/>
    <property type="match status" value="1"/>
</dbReference>
<dbReference type="Proteomes" id="UP001054889">
    <property type="component" value="Unassembled WGS sequence"/>
</dbReference>
<accession>A0AAV5E817</accession>
<evidence type="ECO:0000313" key="2">
    <source>
        <dbReference type="EMBL" id="GJN18903.1"/>
    </source>
</evidence>
<dbReference type="EMBL" id="BQKI01000074">
    <property type="protein sequence ID" value="GJN18903.1"/>
    <property type="molecule type" value="Genomic_DNA"/>
</dbReference>
<dbReference type="InterPro" id="IPR036885">
    <property type="entry name" value="SWIB_MDM2_dom_sf"/>
</dbReference>
<dbReference type="SMART" id="SM00151">
    <property type="entry name" value="SWIB"/>
    <property type="match status" value="1"/>
</dbReference>
<comment type="caution">
    <text evidence="2">The sequence shown here is derived from an EMBL/GenBank/DDBJ whole genome shotgun (WGS) entry which is preliminary data.</text>
</comment>
<dbReference type="InterPro" id="IPR019835">
    <property type="entry name" value="SWIB_domain"/>
</dbReference>
<gene>
    <name evidence="2" type="primary">gb06115</name>
    <name evidence="2" type="ORF">PR202_gb06115</name>
</gene>
<organism evidence="2 3">
    <name type="scientific">Eleusine coracana subsp. coracana</name>
    <dbReference type="NCBI Taxonomy" id="191504"/>
    <lineage>
        <taxon>Eukaryota</taxon>
        <taxon>Viridiplantae</taxon>
        <taxon>Streptophyta</taxon>
        <taxon>Embryophyta</taxon>
        <taxon>Tracheophyta</taxon>
        <taxon>Spermatophyta</taxon>
        <taxon>Magnoliopsida</taxon>
        <taxon>Liliopsida</taxon>
        <taxon>Poales</taxon>
        <taxon>Poaceae</taxon>
        <taxon>PACMAD clade</taxon>
        <taxon>Chloridoideae</taxon>
        <taxon>Cynodonteae</taxon>
        <taxon>Eleusininae</taxon>
        <taxon>Eleusine</taxon>
    </lineage>
</organism>
<sequence>MAALARAFHGCRFLMSPAAPAAGGAKRTVAAAAGAQAAKAGAKKPKVTSGITIPLPVSDALSKFAGADQVSRSGAIKLIWAHIKAKGLQNPGDKREIICDEKLKTIFGNRDKVGMMEIAKLIGPHFIKK</sequence>
<protein>
    <recommendedName>
        <fullName evidence="1">DM2 domain-containing protein</fullName>
    </recommendedName>
</protein>
<dbReference type="AlphaFoldDB" id="A0AAV5E817"/>
<dbReference type="InterPro" id="IPR003121">
    <property type="entry name" value="SWIB_MDM2_domain"/>
</dbReference>
<dbReference type="Gene3D" id="1.10.245.10">
    <property type="entry name" value="SWIB/MDM2 domain"/>
    <property type="match status" value="1"/>
</dbReference>